<evidence type="ECO:0000313" key="3">
    <source>
        <dbReference type="Proteomes" id="UP000186894"/>
    </source>
</evidence>
<keyword evidence="3" id="KW-1185">Reference proteome</keyword>
<dbReference type="CDD" id="cd06529">
    <property type="entry name" value="S24_LexA-like"/>
    <property type="match status" value="1"/>
</dbReference>
<reference evidence="2 3" key="1">
    <citation type="submission" date="2016-09" db="EMBL/GenBank/DDBJ databases">
        <title>Rhizobium oryziradicis sp. nov., isolated from the root of rice.</title>
        <authorList>
            <person name="Zhao J."/>
            <person name="Zhang X."/>
        </authorList>
    </citation>
    <scope>NUCLEOTIDE SEQUENCE [LARGE SCALE GENOMIC DNA]</scope>
    <source>
        <strain evidence="2 3">N19</strain>
    </source>
</reference>
<accession>A0A1Q8ZS21</accession>
<dbReference type="EMBL" id="MKIM01000027">
    <property type="protein sequence ID" value="OLP44874.1"/>
    <property type="molecule type" value="Genomic_DNA"/>
</dbReference>
<evidence type="ECO:0000259" key="1">
    <source>
        <dbReference type="Pfam" id="PF00717"/>
    </source>
</evidence>
<dbReference type="AlphaFoldDB" id="A0A1Q8ZS21"/>
<feature type="domain" description="Peptidase S24/S26A/S26B/S26C" evidence="1">
    <location>
        <begin position="72"/>
        <end position="174"/>
    </location>
</feature>
<dbReference type="SUPFAM" id="SSF51306">
    <property type="entry name" value="LexA/Signal peptidase"/>
    <property type="match status" value="1"/>
</dbReference>
<dbReference type="STRING" id="1867956.BJF95_09560"/>
<organism evidence="2 3">
    <name type="scientific">Rhizobium oryziradicis</name>
    <dbReference type="NCBI Taxonomy" id="1867956"/>
    <lineage>
        <taxon>Bacteria</taxon>
        <taxon>Pseudomonadati</taxon>
        <taxon>Pseudomonadota</taxon>
        <taxon>Alphaproteobacteria</taxon>
        <taxon>Hyphomicrobiales</taxon>
        <taxon>Rhizobiaceae</taxon>
        <taxon>Rhizobium/Agrobacterium group</taxon>
        <taxon>Rhizobium</taxon>
    </lineage>
</organism>
<dbReference type="Proteomes" id="UP000186894">
    <property type="component" value="Unassembled WGS sequence"/>
</dbReference>
<dbReference type="Gene3D" id="2.10.109.10">
    <property type="entry name" value="Umud Fragment, subunit A"/>
    <property type="match status" value="1"/>
</dbReference>
<dbReference type="InterPro" id="IPR036286">
    <property type="entry name" value="LexA/Signal_pep-like_sf"/>
</dbReference>
<dbReference type="InterPro" id="IPR039418">
    <property type="entry name" value="LexA-like"/>
</dbReference>
<dbReference type="OrthoDB" id="9792157at2"/>
<name>A0A1Q8ZS21_9HYPH</name>
<protein>
    <submittedName>
        <fullName evidence="2">Transcriptional regulator</fullName>
    </submittedName>
</protein>
<comment type="caution">
    <text evidence="2">The sequence shown here is derived from an EMBL/GenBank/DDBJ whole genome shotgun (WGS) entry which is preliminary data.</text>
</comment>
<gene>
    <name evidence="2" type="ORF">BJF95_09560</name>
</gene>
<dbReference type="Pfam" id="PF00717">
    <property type="entry name" value="Peptidase_S24"/>
    <property type="match status" value="1"/>
</dbReference>
<evidence type="ECO:0000313" key="2">
    <source>
        <dbReference type="EMBL" id="OLP44874.1"/>
    </source>
</evidence>
<sequence>MNMDVAKQVAELLALKKWNQMKLAAHFSVSQSTVFRWKSGSEPEGHHRDAIRELYEKEFGRSSDKPCTQVKLMGKVGAGQEIYAIDDGGQNYVDAPSEAHPDTVAVEVSGQSMFPAYEEGTLLYYSRTLPPGDMVNRRAVVQLGDGRIFVKTIRPGTTPNTWTLSSINALFPDMVDEVVEWAAPIDWIKPR</sequence>
<proteinExistence type="predicted"/>
<dbReference type="InterPro" id="IPR015927">
    <property type="entry name" value="Peptidase_S24_S26A/B/C"/>
</dbReference>